<dbReference type="GO" id="GO:0008239">
    <property type="term" value="F:dipeptidyl-peptidase activity"/>
    <property type="evidence" value="ECO:0007669"/>
    <property type="project" value="TreeGrafter"/>
</dbReference>
<dbReference type="Gene3D" id="3.40.50.1820">
    <property type="entry name" value="alpha/beta hydrolase"/>
    <property type="match status" value="2"/>
</dbReference>
<dbReference type="SUPFAM" id="SSF53474">
    <property type="entry name" value="alpha/beta-Hydrolases"/>
    <property type="match status" value="1"/>
</dbReference>
<dbReference type="InterPro" id="IPR008761">
    <property type="entry name" value="Peptidase_S37"/>
</dbReference>
<dbReference type="Proteomes" id="UP000268094">
    <property type="component" value="Unassembled WGS sequence"/>
</dbReference>
<accession>A0A3A8I0Y3</accession>
<dbReference type="AlphaFoldDB" id="A0A3A8I0Y3"/>
<dbReference type="InterPro" id="IPR029058">
    <property type="entry name" value="AB_hydrolase_fold"/>
</dbReference>
<keyword evidence="5" id="KW-1185">Reference proteome</keyword>
<keyword evidence="3" id="KW-0378">Hydrolase</keyword>
<comment type="caution">
    <text evidence="4">The sequence shown here is derived from an EMBL/GenBank/DDBJ whole genome shotgun (WGS) entry which is preliminary data.</text>
</comment>
<evidence type="ECO:0000256" key="1">
    <source>
        <dbReference type="ARBA" id="ARBA00022670"/>
    </source>
</evidence>
<proteinExistence type="predicted"/>
<dbReference type="PANTHER" id="PTHR11010">
    <property type="entry name" value="PROTEASE S28 PRO-X CARBOXYPEPTIDASE-RELATED"/>
    <property type="match status" value="1"/>
</dbReference>
<name>A0A3A8I0Y3_9BACT</name>
<evidence type="ECO:0008006" key="6">
    <source>
        <dbReference type="Google" id="ProtNLM"/>
    </source>
</evidence>
<dbReference type="ESTHER" id="9delt-a0a3a8i0y3">
    <property type="family name" value="Peptidase_S37"/>
</dbReference>
<organism evidence="4 5">
    <name type="scientific">Corallococcus terminator</name>
    <dbReference type="NCBI Taxonomy" id="2316733"/>
    <lineage>
        <taxon>Bacteria</taxon>
        <taxon>Pseudomonadati</taxon>
        <taxon>Myxococcota</taxon>
        <taxon>Myxococcia</taxon>
        <taxon>Myxococcales</taxon>
        <taxon>Cystobacterineae</taxon>
        <taxon>Myxococcaceae</taxon>
        <taxon>Corallococcus</taxon>
    </lineage>
</organism>
<evidence type="ECO:0000313" key="4">
    <source>
        <dbReference type="EMBL" id="RKG76276.1"/>
    </source>
</evidence>
<evidence type="ECO:0000313" key="5">
    <source>
        <dbReference type="Proteomes" id="UP000268094"/>
    </source>
</evidence>
<keyword evidence="2" id="KW-0732">Signal</keyword>
<reference evidence="5" key="1">
    <citation type="submission" date="2018-09" db="EMBL/GenBank/DDBJ databases">
        <authorList>
            <person name="Livingstone P.G."/>
            <person name="Whitworth D.E."/>
        </authorList>
    </citation>
    <scope>NUCLEOTIDE SEQUENCE [LARGE SCALE GENOMIC DNA]</scope>
    <source>
        <strain evidence="5">CA054A</strain>
    </source>
</reference>
<evidence type="ECO:0000256" key="2">
    <source>
        <dbReference type="ARBA" id="ARBA00022729"/>
    </source>
</evidence>
<dbReference type="EMBL" id="RAVZ01000309">
    <property type="protein sequence ID" value="RKG76276.1"/>
    <property type="molecule type" value="Genomic_DNA"/>
</dbReference>
<evidence type="ECO:0000256" key="3">
    <source>
        <dbReference type="ARBA" id="ARBA00022801"/>
    </source>
</evidence>
<dbReference type="Pfam" id="PF05576">
    <property type="entry name" value="Peptidase_S37"/>
    <property type="match status" value="1"/>
</dbReference>
<sequence>MRKRQGPTPTSRSACVKARSCCERIELAVSKHWPAAPGKSFCTECEPGIFRRVFTQGGLSHMTRFFRRPSILAAALALGLQACGGTEVASDEVLPAPAEAVTRTQELLQDAVPGDILTALQAIPGLTVVREAPPPAPGARHFVLSYDQPADHRHPEGTRFQQRLTLRFVSAEAPMVLGSSGYAIGTQSYRLEPTALLQANQLMVEHRFFEPSRPNPANWKLLTIEQAAADHHRIVQAFKPLFAGKWISTGASKGGMTSVYHRAFYPNDVDATVAYVAPNSYGTQDPRYVAFLSKRGTPECRERIRGFQREVLERRAETEAVFDARTQWLSYELLGQDKALEFTVLEFAFAFWQYGNASRCGDIPAPGATAEELVDFLDDIVGLSYMSDSDLDYYAAYDFQAATQLGSYASEERHLRGVQRYPGGYDPRALVPFDMKPYKFNPFAMPLIEGWVKAFGQRILFVYGENDPWSTGAFDVRSRNDSYRFYVPGGNHGSSIRALPEADRAVALERLGAWAGVPATLPLVGLKGSVGEDDIRTGFVDRRRAPPRD</sequence>
<keyword evidence="1" id="KW-0645">Protease</keyword>
<gene>
    <name evidence="4" type="ORF">D7V88_32450</name>
</gene>
<dbReference type="GO" id="GO:0006508">
    <property type="term" value="P:proteolysis"/>
    <property type="evidence" value="ECO:0007669"/>
    <property type="project" value="UniProtKB-KW"/>
</dbReference>
<dbReference type="PANTHER" id="PTHR11010:SF38">
    <property type="entry name" value="LYSOSOMAL PRO-X CARBOXYPEPTIDASE"/>
    <property type="match status" value="1"/>
</dbReference>
<protein>
    <recommendedName>
        <fullName evidence="6">Aminopeptidase</fullName>
    </recommendedName>
</protein>